<reference evidence="10 11" key="1">
    <citation type="submission" date="2020-02" db="EMBL/GenBank/DDBJ databases">
        <title>Complete genome sequence of the novel Campylobacter species Candidatus Campylobacter infans.</title>
        <authorList>
            <person name="Duim B."/>
            <person name="Zomer A."/>
            <person name="van der Graaf L."/>
            <person name="Wagenaar J."/>
        </authorList>
    </citation>
    <scope>NUCLEOTIDE SEQUENCE [LARGE SCALE GENOMIC DNA]</scope>
    <source>
        <strain evidence="10 11">19S00001</strain>
    </source>
</reference>
<proteinExistence type="inferred from homology"/>
<dbReference type="EMBL" id="CP049075">
    <property type="protein sequence ID" value="QLI05938.1"/>
    <property type="molecule type" value="Genomic_DNA"/>
</dbReference>
<keyword evidence="5 8" id="KW-1133">Transmembrane helix</keyword>
<dbReference type="RefSeq" id="WP_179975058.1">
    <property type="nucleotide sequence ID" value="NZ_CP049075.1"/>
</dbReference>
<dbReference type="PANTHER" id="PTHR30329:SF21">
    <property type="entry name" value="LIPOPROTEIN YIAD-RELATED"/>
    <property type="match status" value="1"/>
</dbReference>
<name>A0A7H9CL58_9BACT</name>
<dbReference type="PROSITE" id="PS51123">
    <property type="entry name" value="OMPA_2"/>
    <property type="match status" value="1"/>
</dbReference>
<dbReference type="Gene3D" id="3.30.1330.60">
    <property type="entry name" value="OmpA-like domain"/>
    <property type="match status" value="1"/>
</dbReference>
<evidence type="ECO:0000256" key="3">
    <source>
        <dbReference type="ARBA" id="ARBA00022475"/>
    </source>
</evidence>
<protein>
    <submittedName>
        <fullName evidence="10">Flagellar motor stator protein</fullName>
    </submittedName>
</protein>
<accession>A0A7H9CL58</accession>
<gene>
    <name evidence="10" type="primary">motB</name>
    <name evidence="10" type="ORF">CINF_1458</name>
</gene>
<dbReference type="Proteomes" id="UP000509414">
    <property type="component" value="Chromosome"/>
</dbReference>
<dbReference type="PANTHER" id="PTHR30329">
    <property type="entry name" value="STATOR ELEMENT OF FLAGELLAR MOTOR COMPLEX"/>
    <property type="match status" value="1"/>
</dbReference>
<evidence type="ECO:0000256" key="6">
    <source>
        <dbReference type="ARBA" id="ARBA00023136"/>
    </source>
</evidence>
<evidence type="ECO:0000313" key="10">
    <source>
        <dbReference type="EMBL" id="QLI05938.1"/>
    </source>
</evidence>
<dbReference type="NCBIfam" id="NF006285">
    <property type="entry name" value="PRK08457.1"/>
    <property type="match status" value="1"/>
</dbReference>
<keyword evidence="11" id="KW-1185">Reference proteome</keyword>
<feature type="domain" description="OmpA-like" evidence="9">
    <location>
        <begin position="112"/>
        <end position="232"/>
    </location>
</feature>
<dbReference type="KEGG" id="cinf:CINF_1458"/>
<evidence type="ECO:0000256" key="4">
    <source>
        <dbReference type="ARBA" id="ARBA00022692"/>
    </source>
</evidence>
<organism evidence="10 11">
    <name type="scientific">Candidatus Campylobacter infans</name>
    <dbReference type="NCBI Taxonomy" id="2561898"/>
    <lineage>
        <taxon>Bacteria</taxon>
        <taxon>Pseudomonadati</taxon>
        <taxon>Campylobacterota</taxon>
        <taxon>Epsilonproteobacteria</taxon>
        <taxon>Campylobacterales</taxon>
        <taxon>Campylobacteraceae</taxon>
        <taxon>Campylobacter</taxon>
    </lineage>
</organism>
<dbReference type="SUPFAM" id="SSF103088">
    <property type="entry name" value="OmpA-like"/>
    <property type="match status" value="1"/>
</dbReference>
<comment type="similarity">
    <text evidence="2">Belongs to the MotB family.</text>
</comment>
<evidence type="ECO:0000256" key="5">
    <source>
        <dbReference type="ARBA" id="ARBA00022989"/>
    </source>
</evidence>
<dbReference type="Pfam" id="PF13677">
    <property type="entry name" value="MotB_plug"/>
    <property type="match status" value="1"/>
</dbReference>
<evidence type="ECO:0000256" key="2">
    <source>
        <dbReference type="ARBA" id="ARBA00008914"/>
    </source>
</evidence>
<evidence type="ECO:0000259" key="9">
    <source>
        <dbReference type="PROSITE" id="PS51123"/>
    </source>
</evidence>
<keyword evidence="3" id="KW-1003">Cell membrane</keyword>
<evidence type="ECO:0000313" key="11">
    <source>
        <dbReference type="Proteomes" id="UP000509414"/>
    </source>
</evidence>
<dbReference type="InterPro" id="IPR036737">
    <property type="entry name" value="OmpA-like_sf"/>
</dbReference>
<keyword evidence="10" id="KW-0966">Cell projection</keyword>
<keyword evidence="6 7" id="KW-0472">Membrane</keyword>
<evidence type="ECO:0000256" key="1">
    <source>
        <dbReference type="ARBA" id="ARBA00004162"/>
    </source>
</evidence>
<feature type="transmembrane region" description="Helical" evidence="8">
    <location>
        <begin position="20"/>
        <end position="38"/>
    </location>
</feature>
<keyword evidence="10" id="KW-0969">Cilium</keyword>
<evidence type="ECO:0000256" key="8">
    <source>
        <dbReference type="SAM" id="Phobius"/>
    </source>
</evidence>
<dbReference type="InterPro" id="IPR050330">
    <property type="entry name" value="Bact_OuterMem_StrucFunc"/>
</dbReference>
<dbReference type="InterPro" id="IPR025713">
    <property type="entry name" value="MotB-like_N_dom"/>
</dbReference>
<dbReference type="InterPro" id="IPR006665">
    <property type="entry name" value="OmpA-like"/>
</dbReference>
<dbReference type="GO" id="GO:0005886">
    <property type="term" value="C:plasma membrane"/>
    <property type="evidence" value="ECO:0007669"/>
    <property type="project" value="UniProtKB-SubCell"/>
</dbReference>
<keyword evidence="10" id="KW-0282">Flagellum</keyword>
<dbReference type="AlphaFoldDB" id="A0A7H9CL58"/>
<evidence type="ECO:0000256" key="7">
    <source>
        <dbReference type="PROSITE-ProRule" id="PRU00473"/>
    </source>
</evidence>
<dbReference type="Pfam" id="PF00691">
    <property type="entry name" value="OmpA"/>
    <property type="match status" value="1"/>
</dbReference>
<comment type="subcellular location">
    <subcellularLocation>
        <location evidence="1">Cell membrane</location>
        <topology evidence="1">Single-pass membrane protein</topology>
    </subcellularLocation>
</comment>
<sequence>MAKKKKAPECPAGEKWAVPYADFLSLLLALFIALWAISNVDQAKANAMTTAMIKIFEFPDSSSATKKQEGGRQGRLENANTATALNQQNQDGQTIKINRRNERYNIALDQAENQIALDLPTEIRFDNASASIDRDDIKLFLRTVSMIAAKLPNSVSVEIRGFADDHLDDIENYQLSAKRGFNVLNQLIANGVEPKRLQFLAMGQNYRGWRSGKDLKIAKIFFKVDIRDQRAQKSVLDLISTIK</sequence>
<keyword evidence="4 8" id="KW-0812">Transmembrane</keyword>